<keyword evidence="5" id="KW-0131">Cell cycle</keyword>
<evidence type="ECO:0000313" key="8">
    <source>
        <dbReference type="EMBL" id="KAH7367186.1"/>
    </source>
</evidence>
<keyword evidence="3" id="KW-0238">DNA-binding</keyword>
<comment type="similarity">
    <text evidence="6">Belongs to the CTF8 family.</text>
</comment>
<evidence type="ECO:0000256" key="1">
    <source>
        <dbReference type="ARBA" id="ARBA00004123"/>
    </source>
</evidence>
<comment type="subcellular location">
    <subcellularLocation>
        <location evidence="1">Nucleus</location>
    </subcellularLocation>
</comment>
<dbReference type="GO" id="GO:0006260">
    <property type="term" value="P:DNA replication"/>
    <property type="evidence" value="ECO:0007669"/>
    <property type="project" value="UniProtKB-KW"/>
</dbReference>
<dbReference type="AlphaFoldDB" id="A0A8K0X6S2"/>
<reference evidence="8" key="1">
    <citation type="journal article" date="2021" name="Nat. Commun.">
        <title>Genetic determinants of endophytism in the Arabidopsis root mycobiome.</title>
        <authorList>
            <person name="Mesny F."/>
            <person name="Miyauchi S."/>
            <person name="Thiergart T."/>
            <person name="Pickel B."/>
            <person name="Atanasova L."/>
            <person name="Karlsson M."/>
            <person name="Huettel B."/>
            <person name="Barry K.W."/>
            <person name="Haridas S."/>
            <person name="Chen C."/>
            <person name="Bauer D."/>
            <person name="Andreopoulos W."/>
            <person name="Pangilinan J."/>
            <person name="LaButti K."/>
            <person name="Riley R."/>
            <person name="Lipzen A."/>
            <person name="Clum A."/>
            <person name="Drula E."/>
            <person name="Henrissat B."/>
            <person name="Kohler A."/>
            <person name="Grigoriev I.V."/>
            <person name="Martin F.M."/>
            <person name="Hacquard S."/>
        </authorList>
    </citation>
    <scope>NUCLEOTIDE SEQUENCE</scope>
    <source>
        <strain evidence="8">MPI-CAGE-AT-0016</strain>
    </source>
</reference>
<evidence type="ECO:0000256" key="6">
    <source>
        <dbReference type="ARBA" id="ARBA00038447"/>
    </source>
</evidence>
<gene>
    <name evidence="8" type="ORF">B0T11DRAFT_51051</name>
</gene>
<dbReference type="PANTHER" id="PTHR28605:SF1">
    <property type="entry name" value="CHROMOSOME TRANSMISSION FIDELITY FACTOR 8"/>
    <property type="match status" value="1"/>
</dbReference>
<name>A0A8K0X6S2_9PEZI</name>
<protein>
    <submittedName>
        <fullName evidence="8">Chromosome transmission fidelity protein 8</fullName>
    </submittedName>
</protein>
<dbReference type="EMBL" id="JAGPXD010000002">
    <property type="protein sequence ID" value="KAH7367186.1"/>
    <property type="molecule type" value="Genomic_DNA"/>
</dbReference>
<evidence type="ECO:0000256" key="2">
    <source>
        <dbReference type="ARBA" id="ARBA00022705"/>
    </source>
</evidence>
<dbReference type="Pfam" id="PF09696">
    <property type="entry name" value="Ctf8"/>
    <property type="match status" value="1"/>
</dbReference>
<proteinExistence type="inferred from homology"/>
<dbReference type="Proteomes" id="UP000813385">
    <property type="component" value="Unassembled WGS sequence"/>
</dbReference>
<dbReference type="PANTHER" id="PTHR28605">
    <property type="entry name" value="CTF8, CHROMOSOME TRANSMISSION FIDELITY FACTOR 8 HOMOLOG (S. CEREVISIAE)"/>
    <property type="match status" value="1"/>
</dbReference>
<evidence type="ECO:0000256" key="4">
    <source>
        <dbReference type="ARBA" id="ARBA00023242"/>
    </source>
</evidence>
<keyword evidence="9" id="KW-1185">Reference proteome</keyword>
<organism evidence="8 9">
    <name type="scientific">Plectosphaerella cucumerina</name>
    <dbReference type="NCBI Taxonomy" id="40658"/>
    <lineage>
        <taxon>Eukaryota</taxon>
        <taxon>Fungi</taxon>
        <taxon>Dikarya</taxon>
        <taxon>Ascomycota</taxon>
        <taxon>Pezizomycotina</taxon>
        <taxon>Sordariomycetes</taxon>
        <taxon>Hypocreomycetidae</taxon>
        <taxon>Glomerellales</taxon>
        <taxon>Plectosphaerellaceae</taxon>
        <taxon>Plectosphaerella</taxon>
    </lineage>
</organism>
<feature type="region of interest" description="Disordered" evidence="7">
    <location>
        <begin position="1"/>
        <end position="24"/>
    </location>
</feature>
<evidence type="ECO:0000256" key="3">
    <source>
        <dbReference type="ARBA" id="ARBA00023125"/>
    </source>
</evidence>
<keyword evidence="2" id="KW-0235">DNA replication</keyword>
<evidence type="ECO:0000313" key="9">
    <source>
        <dbReference type="Proteomes" id="UP000813385"/>
    </source>
</evidence>
<dbReference type="OrthoDB" id="121932at2759"/>
<evidence type="ECO:0000256" key="7">
    <source>
        <dbReference type="SAM" id="MobiDB-lite"/>
    </source>
</evidence>
<dbReference type="GO" id="GO:0031390">
    <property type="term" value="C:Ctf18 RFC-like complex"/>
    <property type="evidence" value="ECO:0007669"/>
    <property type="project" value="InterPro"/>
</dbReference>
<keyword evidence="4" id="KW-0539">Nucleus</keyword>
<dbReference type="GO" id="GO:0007064">
    <property type="term" value="P:mitotic sister chromatid cohesion"/>
    <property type="evidence" value="ECO:0007669"/>
    <property type="project" value="InterPro"/>
</dbReference>
<dbReference type="GO" id="GO:0003677">
    <property type="term" value="F:DNA binding"/>
    <property type="evidence" value="ECO:0007669"/>
    <property type="project" value="UniProtKB-KW"/>
</dbReference>
<comment type="caution">
    <text evidence="8">The sequence shown here is derived from an EMBL/GenBank/DDBJ whole genome shotgun (WGS) entry which is preliminary data.</text>
</comment>
<evidence type="ECO:0000256" key="5">
    <source>
        <dbReference type="ARBA" id="ARBA00023306"/>
    </source>
</evidence>
<accession>A0A8K0X6S2</accession>
<dbReference type="InterPro" id="IPR018607">
    <property type="entry name" value="Ctf8"/>
</dbReference>
<sequence length="143" mass="15777">MSQIKVYPPRPSRSTPENPMPPTIQTPVGLALLEMQGTINLPEGSIDGDGKAISSVPVGNIVFPDYHPETQEAGSTAWMKRVYFYVGPHQRLAGEVKKLPKALAVVRRRTEAGSDPEQLEVAEIIRYKLVFSQRPEPVNTEIA</sequence>